<dbReference type="SMART" id="SM00382">
    <property type="entry name" value="AAA"/>
    <property type="match status" value="2"/>
</dbReference>
<dbReference type="InterPro" id="IPR003959">
    <property type="entry name" value="ATPase_AAA_core"/>
</dbReference>
<feature type="region of interest" description="Disordered" evidence="3">
    <location>
        <begin position="1"/>
        <end position="23"/>
    </location>
</feature>
<dbReference type="Pfam" id="PF00004">
    <property type="entry name" value="AAA"/>
    <property type="match status" value="2"/>
</dbReference>
<dbReference type="SUPFAM" id="SSF52540">
    <property type="entry name" value="P-loop containing nucleoside triphosphate hydrolases"/>
    <property type="match status" value="2"/>
</dbReference>
<keyword evidence="1" id="KW-0547">Nucleotide-binding</keyword>
<proteinExistence type="predicted"/>
<evidence type="ECO:0000256" key="3">
    <source>
        <dbReference type="SAM" id="MobiDB-lite"/>
    </source>
</evidence>
<dbReference type="FunFam" id="1.10.8.60:FF:000178">
    <property type="entry name" value="CDC48/VCP homolog, AAA superfamily"/>
    <property type="match status" value="1"/>
</dbReference>
<dbReference type="Pfam" id="PF17862">
    <property type="entry name" value="AAA_lid_3"/>
    <property type="match status" value="2"/>
</dbReference>
<dbReference type="InterPro" id="IPR003960">
    <property type="entry name" value="ATPase_AAA_CS"/>
</dbReference>
<evidence type="ECO:0000256" key="1">
    <source>
        <dbReference type="ARBA" id="ARBA00022741"/>
    </source>
</evidence>
<evidence type="ECO:0000313" key="5">
    <source>
        <dbReference type="EMBL" id="KAK7482607.1"/>
    </source>
</evidence>
<protein>
    <recommendedName>
        <fullName evidence="4">AAA+ ATPase domain-containing protein</fullName>
    </recommendedName>
</protein>
<dbReference type="PANTHER" id="PTHR23077:SF27">
    <property type="entry name" value="ATPASE FAMILY GENE 2 PROTEIN HOMOLOG A"/>
    <property type="match status" value="1"/>
</dbReference>
<dbReference type="InterPro" id="IPR041569">
    <property type="entry name" value="AAA_lid_3"/>
</dbReference>
<dbReference type="PANTHER" id="PTHR23077">
    <property type="entry name" value="AAA-FAMILY ATPASE"/>
    <property type="match status" value="1"/>
</dbReference>
<feature type="region of interest" description="Disordered" evidence="3">
    <location>
        <begin position="251"/>
        <end position="282"/>
    </location>
</feature>
<dbReference type="GO" id="GO:0005524">
    <property type="term" value="F:ATP binding"/>
    <property type="evidence" value="ECO:0007669"/>
    <property type="project" value="UniProtKB-KW"/>
</dbReference>
<dbReference type="Gene3D" id="1.10.8.60">
    <property type="match status" value="2"/>
</dbReference>
<reference evidence="5 6" key="1">
    <citation type="journal article" date="2023" name="Sci. Data">
        <title>Genome assembly of the Korean intertidal mud-creeper Batillaria attramentaria.</title>
        <authorList>
            <person name="Patra A.K."/>
            <person name="Ho P.T."/>
            <person name="Jun S."/>
            <person name="Lee S.J."/>
            <person name="Kim Y."/>
            <person name="Won Y.J."/>
        </authorList>
    </citation>
    <scope>NUCLEOTIDE SEQUENCE [LARGE SCALE GENOMIC DNA]</scope>
    <source>
        <strain evidence="5">Wonlab-2016</strain>
    </source>
</reference>
<comment type="caution">
    <text evidence="5">The sequence shown here is derived from an EMBL/GenBank/DDBJ whole genome shotgun (WGS) entry which is preliminary data.</text>
</comment>
<organism evidence="5 6">
    <name type="scientific">Batillaria attramentaria</name>
    <dbReference type="NCBI Taxonomy" id="370345"/>
    <lineage>
        <taxon>Eukaryota</taxon>
        <taxon>Metazoa</taxon>
        <taxon>Spiralia</taxon>
        <taxon>Lophotrochozoa</taxon>
        <taxon>Mollusca</taxon>
        <taxon>Gastropoda</taxon>
        <taxon>Caenogastropoda</taxon>
        <taxon>Sorbeoconcha</taxon>
        <taxon>Cerithioidea</taxon>
        <taxon>Batillariidae</taxon>
        <taxon>Batillaria</taxon>
    </lineage>
</organism>
<feature type="domain" description="AAA+ ATPase" evidence="4">
    <location>
        <begin position="613"/>
        <end position="751"/>
    </location>
</feature>
<dbReference type="InterPro" id="IPR027417">
    <property type="entry name" value="P-loop_NTPase"/>
</dbReference>
<keyword evidence="2" id="KW-0067">ATP-binding</keyword>
<dbReference type="CDD" id="cd19511">
    <property type="entry name" value="RecA-like_CDC48_r2-like"/>
    <property type="match status" value="1"/>
</dbReference>
<feature type="compositionally biased region" description="Polar residues" evidence="3">
    <location>
        <begin position="258"/>
        <end position="279"/>
    </location>
</feature>
<dbReference type="PROSITE" id="PS00674">
    <property type="entry name" value="AAA"/>
    <property type="match status" value="1"/>
</dbReference>
<dbReference type="InterPro" id="IPR003593">
    <property type="entry name" value="AAA+_ATPase"/>
</dbReference>
<evidence type="ECO:0000256" key="2">
    <source>
        <dbReference type="ARBA" id="ARBA00022840"/>
    </source>
</evidence>
<feature type="domain" description="AAA+ ATPase" evidence="4">
    <location>
        <begin position="367"/>
        <end position="501"/>
    </location>
</feature>
<dbReference type="Proteomes" id="UP001519460">
    <property type="component" value="Unassembled WGS sequence"/>
</dbReference>
<dbReference type="EMBL" id="JACVVK020000242">
    <property type="protein sequence ID" value="KAK7482607.1"/>
    <property type="molecule type" value="Genomic_DNA"/>
</dbReference>
<dbReference type="Gene3D" id="3.40.50.300">
    <property type="entry name" value="P-loop containing nucleotide triphosphate hydrolases"/>
    <property type="match status" value="2"/>
</dbReference>
<dbReference type="FunFam" id="3.40.50.300:FF:000661">
    <property type="entry name" value="calmodulin-interacting protein 111 isoform X1"/>
    <property type="match status" value="1"/>
</dbReference>
<gene>
    <name evidence="5" type="ORF">BaRGS_00026208</name>
</gene>
<sequence>MAETSTPRARSKHEKNASKQKNKPNDWYQCVSCRRVVHSRDTVQHEEACRMGQKLEHGYIMGGILHAIIASPSALPEEARVPSSRLNDVVYVHPSAVPLCGLACGFPCLVNRSHVLLAWSCDRLPPVSVVLPAAVMVNIEGADEGRQVTVERFSVAGQKHAQRVDIVLRPAKGLFYKSDFVELLPCLMEGRYVAEETVHTVSYLGHSCTFDIKMIEHRQPQVLQESIRPDSSKDERELNLDLSALNISETSDRGDVSVTDTCVSPGSPASESLTDNSASPLPKTLDVNKKSAGQFCTPVLDRKNPTPDSSLDRFVLVTAETEFVIVQPAGGTEKREENKFGFDSIGGLDSQIQRMRDLSKPLLQASQRRHTNGTGKTMLAQAMANDLPVFTVEIPVHSIWSKIYGETERKLCALFQTATERAPSLIIMDNLDALCPRAGAHQTDLEKRVATTVLSLLDGVLARESNTPCIVLGITNDPNSIDPALRRPGRLDNEIQTDKKPHSLPELEIKNICDATHGFVGADLFGLVKEACIHAIKRCGRTSPAEKPVLGSEDLMVAMKRMSPSVMKEMQLEVPHVRWSDIGGQTEVKEKLWQAVEWPLKHPEAFTRLGIPPPRGLLMYGPPGCSKTMVAKALATESGLNFLAVKGSELFSKWVGESEQAVRTVFQKARAAAPSIIFFDEIDALAVERGRSSGGSNVADRVLTQLLTEMDGVEGLQRVFVVAATNRPDMIDKALLRPGRFDNILYVSLPDATTRREILQIELRNKPTAADVSVDELVRRTEGYSGAELTALCNGAAVCALEEEITAREIRMHHFVKAMTEIVPGTNPSMVKLYERFSQQPDLKAV</sequence>
<evidence type="ECO:0000259" key="4">
    <source>
        <dbReference type="SMART" id="SM00382"/>
    </source>
</evidence>
<name>A0ABD0K689_9CAEN</name>
<dbReference type="InterPro" id="IPR050168">
    <property type="entry name" value="AAA_ATPase_domain"/>
</dbReference>
<evidence type="ECO:0000313" key="6">
    <source>
        <dbReference type="Proteomes" id="UP001519460"/>
    </source>
</evidence>
<accession>A0ABD0K689</accession>
<keyword evidence="6" id="KW-1185">Reference proteome</keyword>
<dbReference type="AlphaFoldDB" id="A0ABD0K689"/>
<feature type="compositionally biased region" description="Basic residues" evidence="3">
    <location>
        <begin position="9"/>
        <end position="22"/>
    </location>
</feature>